<proteinExistence type="predicted"/>
<keyword evidence="7 9" id="KW-0472">Membrane</keyword>
<evidence type="ECO:0000256" key="7">
    <source>
        <dbReference type="ARBA" id="ARBA00023136"/>
    </source>
</evidence>
<dbReference type="PROSITE" id="PS50929">
    <property type="entry name" value="ABC_TM1F"/>
    <property type="match status" value="1"/>
</dbReference>
<name>A0A5M3ZEW3_ASPTE</name>
<keyword evidence="4" id="KW-0547">Nucleotide-binding</keyword>
<evidence type="ECO:0000256" key="2">
    <source>
        <dbReference type="ARBA" id="ARBA00022448"/>
    </source>
</evidence>
<protein>
    <submittedName>
        <fullName evidence="10">P-loop containing nucleoside triphosphate hydrolase protein</fullName>
    </submittedName>
</protein>
<evidence type="ECO:0000313" key="11">
    <source>
        <dbReference type="Proteomes" id="UP000452235"/>
    </source>
</evidence>
<dbReference type="SUPFAM" id="SSF90123">
    <property type="entry name" value="ABC transporter transmembrane region"/>
    <property type="match status" value="2"/>
</dbReference>
<dbReference type="PROSITE" id="PS00211">
    <property type="entry name" value="ABC_TRANSPORTER_1"/>
    <property type="match status" value="2"/>
</dbReference>
<feature type="compositionally biased region" description="Polar residues" evidence="8">
    <location>
        <begin position="879"/>
        <end position="898"/>
    </location>
</feature>
<dbReference type="InterPro" id="IPR056021">
    <property type="entry name" value="DUF7600"/>
</dbReference>
<keyword evidence="6 9" id="KW-1133">Transmembrane helix</keyword>
<evidence type="ECO:0000313" key="10">
    <source>
        <dbReference type="EMBL" id="GFF20498.1"/>
    </source>
</evidence>
<dbReference type="PANTHER" id="PTHR24223">
    <property type="entry name" value="ATP-BINDING CASSETTE SUB-FAMILY C"/>
    <property type="match status" value="1"/>
</dbReference>
<evidence type="ECO:0000256" key="3">
    <source>
        <dbReference type="ARBA" id="ARBA00022692"/>
    </source>
</evidence>
<dbReference type="InterPro" id="IPR027417">
    <property type="entry name" value="P-loop_NTPase"/>
</dbReference>
<dbReference type="FunFam" id="1.20.1560.10:FF:000010">
    <property type="entry name" value="Multidrug resistance-associated ABC transporter"/>
    <property type="match status" value="1"/>
</dbReference>
<evidence type="ECO:0000256" key="1">
    <source>
        <dbReference type="ARBA" id="ARBA00004141"/>
    </source>
</evidence>
<dbReference type="GO" id="GO:0005524">
    <property type="term" value="F:ATP binding"/>
    <property type="evidence" value="ECO:0007669"/>
    <property type="project" value="UniProtKB-KW"/>
</dbReference>
<reference evidence="10 11" key="1">
    <citation type="submission" date="2020-01" db="EMBL/GenBank/DDBJ databases">
        <title>Aspergillus terreus IFO 6365 whole genome shotgun sequence.</title>
        <authorList>
            <person name="Kanamasa S."/>
            <person name="Takahashi H."/>
        </authorList>
    </citation>
    <scope>NUCLEOTIDE SEQUENCE [LARGE SCALE GENOMIC DNA]</scope>
    <source>
        <strain evidence="10 11">IFO 6365</strain>
    </source>
</reference>
<evidence type="ECO:0000256" key="9">
    <source>
        <dbReference type="SAM" id="Phobius"/>
    </source>
</evidence>
<keyword evidence="3 9" id="KW-0812">Transmembrane</keyword>
<comment type="subcellular location">
    <subcellularLocation>
        <location evidence="1">Membrane</location>
        <topology evidence="1">Multi-pass membrane protein</topology>
    </subcellularLocation>
</comment>
<dbReference type="Proteomes" id="UP000452235">
    <property type="component" value="Unassembled WGS sequence"/>
</dbReference>
<dbReference type="FunFam" id="3.40.50.300:FF:000565">
    <property type="entry name" value="ABC bile acid transporter"/>
    <property type="match status" value="1"/>
</dbReference>
<feature type="transmembrane region" description="Helical" evidence="9">
    <location>
        <begin position="562"/>
        <end position="581"/>
    </location>
</feature>
<evidence type="ECO:0000256" key="4">
    <source>
        <dbReference type="ARBA" id="ARBA00022741"/>
    </source>
</evidence>
<dbReference type="SUPFAM" id="SSF81383">
    <property type="entry name" value="F-box domain"/>
    <property type="match status" value="1"/>
</dbReference>
<comment type="caution">
    <text evidence="10">The sequence shown here is derived from an EMBL/GenBank/DDBJ whole genome shotgun (WGS) entry which is preliminary data.</text>
</comment>
<dbReference type="PROSITE" id="PS50893">
    <property type="entry name" value="ABC_TRANSPORTER_2"/>
    <property type="match status" value="2"/>
</dbReference>
<dbReference type="SMART" id="SM00382">
    <property type="entry name" value="AAA"/>
    <property type="match status" value="2"/>
</dbReference>
<dbReference type="VEuPathDB" id="FungiDB:ATEG_08281"/>
<dbReference type="Pfam" id="PF24539">
    <property type="entry name" value="DUF7600"/>
    <property type="match status" value="1"/>
</dbReference>
<dbReference type="GO" id="GO:0016887">
    <property type="term" value="F:ATP hydrolysis activity"/>
    <property type="evidence" value="ECO:0007669"/>
    <property type="project" value="InterPro"/>
</dbReference>
<dbReference type="InterPro" id="IPR036047">
    <property type="entry name" value="F-box-like_dom_sf"/>
</dbReference>
<dbReference type="GO" id="GO:0140359">
    <property type="term" value="F:ABC-type transporter activity"/>
    <property type="evidence" value="ECO:0007669"/>
    <property type="project" value="InterPro"/>
</dbReference>
<dbReference type="Gene3D" id="3.40.50.300">
    <property type="entry name" value="P-loop containing nucleotide triphosphate hydrolases"/>
    <property type="match status" value="2"/>
</dbReference>
<dbReference type="PROSITE" id="PS50181">
    <property type="entry name" value="FBOX"/>
    <property type="match status" value="1"/>
</dbReference>
<organism evidence="10 11">
    <name type="scientific">Aspergillus terreus</name>
    <dbReference type="NCBI Taxonomy" id="33178"/>
    <lineage>
        <taxon>Eukaryota</taxon>
        <taxon>Fungi</taxon>
        <taxon>Dikarya</taxon>
        <taxon>Ascomycota</taxon>
        <taxon>Pezizomycotina</taxon>
        <taxon>Eurotiomycetes</taxon>
        <taxon>Eurotiomycetidae</taxon>
        <taxon>Eurotiales</taxon>
        <taxon>Aspergillaceae</taxon>
        <taxon>Aspergillus</taxon>
        <taxon>Aspergillus subgen. Circumdati</taxon>
    </lineage>
</organism>
<dbReference type="GO" id="GO:0016020">
    <property type="term" value="C:membrane"/>
    <property type="evidence" value="ECO:0007669"/>
    <property type="project" value="UniProtKB-SubCell"/>
</dbReference>
<feature type="region of interest" description="Disordered" evidence="8">
    <location>
        <begin position="878"/>
        <end position="909"/>
    </location>
</feature>
<accession>A0A5M3ZEW3</accession>
<dbReference type="InterPro" id="IPR036640">
    <property type="entry name" value="ABC1_TM_sf"/>
</dbReference>
<dbReference type="Gene3D" id="1.20.1560.10">
    <property type="entry name" value="ABC transporter type 1, transmembrane domain"/>
    <property type="match status" value="2"/>
</dbReference>
<keyword evidence="10" id="KW-0378">Hydrolase</keyword>
<feature type="transmembrane region" description="Helical" evidence="9">
    <location>
        <begin position="587"/>
        <end position="604"/>
    </location>
</feature>
<dbReference type="SUPFAM" id="SSF52540">
    <property type="entry name" value="P-loop containing nucleoside triphosphate hydrolases"/>
    <property type="match status" value="2"/>
</dbReference>
<keyword evidence="2" id="KW-0813">Transport</keyword>
<dbReference type="EMBL" id="BLJY01000012">
    <property type="protein sequence ID" value="GFF20498.1"/>
    <property type="molecule type" value="Genomic_DNA"/>
</dbReference>
<dbReference type="OrthoDB" id="6500128at2759"/>
<dbReference type="InterPro" id="IPR017871">
    <property type="entry name" value="ABC_transporter-like_CS"/>
</dbReference>
<evidence type="ECO:0000256" key="5">
    <source>
        <dbReference type="ARBA" id="ARBA00022840"/>
    </source>
</evidence>
<dbReference type="PANTHER" id="PTHR24223:SF464">
    <property type="entry name" value="ABC-TYPE TRANSPORTER CICA"/>
    <property type="match status" value="1"/>
</dbReference>
<dbReference type="CDD" id="cd03244">
    <property type="entry name" value="ABCC_MRP_domain2"/>
    <property type="match status" value="1"/>
</dbReference>
<feature type="transmembrane region" description="Helical" evidence="9">
    <location>
        <begin position="86"/>
        <end position="113"/>
    </location>
</feature>
<keyword evidence="11" id="KW-1185">Reference proteome</keyword>
<dbReference type="Pfam" id="PF00005">
    <property type="entry name" value="ABC_tran"/>
    <property type="match status" value="2"/>
</dbReference>
<dbReference type="InterPro" id="IPR011527">
    <property type="entry name" value="ABC1_TM_dom"/>
</dbReference>
<dbReference type="InterPro" id="IPR001810">
    <property type="entry name" value="F-box_dom"/>
</dbReference>
<dbReference type="CDD" id="cd03250">
    <property type="entry name" value="ABCC_MRP_domain1"/>
    <property type="match status" value="1"/>
</dbReference>
<feature type="transmembrane region" description="Helical" evidence="9">
    <location>
        <begin position="20"/>
        <end position="41"/>
    </location>
</feature>
<keyword evidence="5" id="KW-0067">ATP-binding</keyword>
<dbReference type="InterPro" id="IPR003593">
    <property type="entry name" value="AAA+_ATPase"/>
</dbReference>
<feature type="transmembrane region" description="Helical" evidence="9">
    <location>
        <begin position="484"/>
        <end position="509"/>
    </location>
</feature>
<gene>
    <name evidence="10" type="ORF">ATEIFO6365_0012025400</name>
</gene>
<feature type="transmembrane region" description="Helical" evidence="9">
    <location>
        <begin position="47"/>
        <end position="65"/>
    </location>
</feature>
<evidence type="ECO:0000256" key="6">
    <source>
        <dbReference type="ARBA" id="ARBA00022989"/>
    </source>
</evidence>
<feature type="transmembrane region" description="Helical" evidence="9">
    <location>
        <begin position="448"/>
        <end position="472"/>
    </location>
</feature>
<dbReference type="Pfam" id="PF00664">
    <property type="entry name" value="ABC_membrane"/>
    <property type="match status" value="1"/>
</dbReference>
<dbReference type="InterPro" id="IPR050173">
    <property type="entry name" value="ABC_transporter_C-like"/>
</dbReference>
<evidence type="ECO:0000256" key="8">
    <source>
        <dbReference type="SAM" id="MobiDB-lite"/>
    </source>
</evidence>
<sequence length="1996" mass="219402">MNLMSNDTQRILQASNVVHLVWTSPLAILLAVILVIINLTYSALPVVGSLVIGLFSLSRVVKFLASRRDTINAVADWRVLLIMRSATGAVSMALPIFATLFAFITFALSNHALDAATIFSSLALFNSLRTPLNWLPVAIGQVIDALASVRHLKMAAAVELRNASFTWERGLSTDKAVASKSASASQSDFQLHGLDLAVQRNELLAVVGTVGSGKTPLLAALAEPSVHNMFGSKMPPSVNNIVFGQPFDSDWYHEVVDACALRADFRSLPAGDMTEIGERGINLSGGQKQRVNLARAVYSRSDIVLMDDPLSAVAAHVGEHIFKHAICGLLKNKCRILATHQLHVLDRCDRVALVHEGRIQAVETYSDLSQRSPDFNRLMALSIQREEGEEEGKPKDEGLSEDRIERVDTSVSLHGDGALMTAEGKAVKSVPWSVYVAYVRASGSILNAVWILLLLVSFRGANIMTGLWLSYWSAQSFDLSRGQWIGIYAGLACLQGVLLFAFSLCTSVVGTNASRTMLNQATWHVLRSPMSFFDTTPLGRITHRFTKDIDVMDMSLTDSLRMYLVVLSMIVGVFILTIAYFHYFAAAIVPLAVLLVIWTAYYRASARELKRFEAVLDSSVYARFSEALAGTSSIRSYGRQQQFTSRIQSAIDDTNSAHFLIFGNQRWLSLRLDSIGNALVFTSGILVVAERYNISPSISGLVLSYSLSIVQLIQFTVRQLAEVESAMNGTERIHEYTRLEPEAPLDLGMVRPTWPEQGHITFENVTMRYRPGLPLVLNRLNLAISGGERIGFIGRTGAGKSSIISALFRLVKLAKGSITIDGVDISINGLHELHKRVSIIPQDPTFFRGTVRSNLDPFNEHTDAELWNALRESHLVGANNASNEPSQESEKATSSMSKITLDGPVDEEGSNYSLGQRQLLAFARAMVRDSRIIVIDEGTSSIDAETDMKIQETIVNNFRGKTLLSIAHRLRTIIGYDRICVMDQGQIAELGPPMQLWKQMGIFRSTAIRWKRQPGALVEVVALAALSMVLPGSYGVLDNGMDAGRSFPRIRLAMTPQFVMGVGIPAYPHVAVPPSCRHRSGLVSHLGLFELRICGAAFCRTLGSSVCHHGVDCAYMASVVPTAFCSLCGVVLANNGDPGIQAPRRGWLGLVRAIYTRSSQADAARVSEPGVITGHNVLSIPTSTLPGVRQTITLFRNHGSDWGYGLHEACWQLLRAELGGRVDESAIAMSLFQQFYCTPCPQHACLDFGHDYDGALSIGPLGPANSSDGSHFTFTDPLTVNLPQIEQNAPPSPLWTRLNVASDKRSAFGRLPTEIFHDILLYLPHTEVKQLRLVCRELATFIWPEALPMSFWRAQFWPSRVYGFVFADTNQKRDWYKLFRGVACTLRNGDPALINRRRIVGLLKQIAALVESDAAPSRSPPGGTALSQPLNMHFTPVVAIDSDQGHKPQYEQTPLTACRSITGEDSLASDDCREVHTRKAQVPFQGEAGFAISFAPFGPRTYITGISWTGTVCGGVGYCQSPQNSCQIPPESSVEALQVTFCTRGLIGIQWNFTDGTSSPWIGESQGKGTARGILVFRKEHQMAHLVHYKIVSIGITYEGETHHFPHCPPTLTVASTLWVPDVPRHKRIFSALTPIHLPRSILARLDIDFGGLQGSLLALLTRMVVSVSTSPCPITGMKFFYTDGSTRSFGMQGQSEISFYLDGPGGERISEVIVVDDGTQPGLTGFKVLTNFGRRMDFVTLRSLCQDSSKTCSHKPPDGYVVTGFASTSQDDHFVQLGIQSQPATTRLVHTLSQDFCNARVRPDSMWRKSVCDYHTYASLRGVRRITAFVGMKERSRLPSDICGLKIEYHHCRAPSVVGQLMQEANSVDLFRQESIEAMTIWMMGVSPLPPGRDQIPQQGKVVAARIETSIGHVADLGPYGSEYPPLDGCADISWILNTNYDRVQVDRAWEALESWNQLAERPKLEPESTSLLPGPITIYRMLRDMALNLVAYAL</sequence>
<dbReference type="CDD" id="cd18606">
    <property type="entry name" value="ABC_6TM_YOR1_D2_like"/>
    <property type="match status" value="1"/>
</dbReference>
<dbReference type="InterPro" id="IPR003439">
    <property type="entry name" value="ABC_transporter-like_ATP-bd"/>
</dbReference>
<dbReference type="VEuPathDB" id="FungiDB:ATEG_08280"/>